<dbReference type="InterPro" id="IPR012644">
    <property type="entry name" value="CHP02300_FYDLN_acid"/>
</dbReference>
<feature type="compositionally biased region" description="Acidic residues" evidence="1">
    <location>
        <begin position="63"/>
        <end position="85"/>
    </location>
</feature>
<accession>A0A5M6I211</accession>
<dbReference type="OrthoDB" id="9815689at2"/>
<name>A0A5M6I211_9HYPH</name>
<feature type="region of interest" description="Disordered" evidence="1">
    <location>
        <begin position="58"/>
        <end position="135"/>
    </location>
</feature>
<dbReference type="Pfam" id="PF09538">
    <property type="entry name" value="FYDLN_acid"/>
    <property type="match status" value="1"/>
</dbReference>
<evidence type="ECO:0000256" key="1">
    <source>
        <dbReference type="SAM" id="MobiDB-lite"/>
    </source>
</evidence>
<dbReference type="NCBIfam" id="TIGR02300">
    <property type="entry name" value="FYDLN_acid"/>
    <property type="match status" value="1"/>
</dbReference>
<protein>
    <submittedName>
        <fullName evidence="2">TIGR02300 family protein</fullName>
    </submittedName>
</protein>
<organism evidence="2 3">
    <name type="scientific">Blastochloris sulfoviridis</name>
    <dbReference type="NCBI Taxonomy" id="50712"/>
    <lineage>
        <taxon>Bacteria</taxon>
        <taxon>Pseudomonadati</taxon>
        <taxon>Pseudomonadota</taxon>
        <taxon>Alphaproteobacteria</taxon>
        <taxon>Hyphomicrobiales</taxon>
        <taxon>Blastochloridaceae</taxon>
        <taxon>Blastochloris</taxon>
    </lineage>
</organism>
<gene>
    <name evidence="2" type="ORF">F1193_08250</name>
</gene>
<dbReference type="RefSeq" id="WP_150097205.1">
    <property type="nucleotide sequence ID" value="NZ_VWPL01000011.1"/>
</dbReference>
<sequence length="135" mass="14876">MAKDELGTKRVCPVTGRKFYDLNKDPIVSPYTGESYPRSMFDPVAGRLSARGVAARAAVAPASEEEPETEEASDVEIVPLEEAEEDAGKTVTSEEDIEIEDETLDDDDETFLEEEEEGDDDLSDVIGDVEDDEER</sequence>
<dbReference type="Proteomes" id="UP000323886">
    <property type="component" value="Unassembled WGS sequence"/>
</dbReference>
<reference evidence="2 3" key="1">
    <citation type="submission" date="2019-09" db="EMBL/GenBank/DDBJ databases">
        <title>Draft Whole-Genome sequence of Blastochloris sulfoviridis DSM 729.</title>
        <authorList>
            <person name="Meyer T.E."/>
            <person name="Kyndt J.A."/>
        </authorList>
    </citation>
    <scope>NUCLEOTIDE SEQUENCE [LARGE SCALE GENOMIC DNA]</scope>
    <source>
        <strain evidence="2 3">DSM 729</strain>
    </source>
</reference>
<dbReference type="AlphaFoldDB" id="A0A5M6I211"/>
<evidence type="ECO:0000313" key="2">
    <source>
        <dbReference type="EMBL" id="KAA5601907.1"/>
    </source>
</evidence>
<feature type="compositionally biased region" description="Acidic residues" evidence="1">
    <location>
        <begin position="93"/>
        <end position="135"/>
    </location>
</feature>
<comment type="caution">
    <text evidence="2">The sequence shown here is derived from an EMBL/GenBank/DDBJ whole genome shotgun (WGS) entry which is preliminary data.</text>
</comment>
<dbReference type="EMBL" id="VWPL01000011">
    <property type="protein sequence ID" value="KAA5601907.1"/>
    <property type="molecule type" value="Genomic_DNA"/>
</dbReference>
<keyword evidence="3" id="KW-1185">Reference proteome</keyword>
<evidence type="ECO:0000313" key="3">
    <source>
        <dbReference type="Proteomes" id="UP000323886"/>
    </source>
</evidence>
<proteinExistence type="predicted"/>